<organism evidence="1 2">
    <name type="scientific">Lecanicillium saksenae</name>
    <dbReference type="NCBI Taxonomy" id="468837"/>
    <lineage>
        <taxon>Eukaryota</taxon>
        <taxon>Fungi</taxon>
        <taxon>Dikarya</taxon>
        <taxon>Ascomycota</taxon>
        <taxon>Pezizomycotina</taxon>
        <taxon>Sordariomycetes</taxon>
        <taxon>Hypocreomycetidae</taxon>
        <taxon>Hypocreales</taxon>
        <taxon>Cordycipitaceae</taxon>
        <taxon>Lecanicillium</taxon>
    </lineage>
</organism>
<evidence type="ECO:0000313" key="2">
    <source>
        <dbReference type="Proteomes" id="UP001148737"/>
    </source>
</evidence>
<proteinExistence type="predicted"/>
<gene>
    <name evidence="1" type="ORF">NLG97_g6138</name>
</gene>
<evidence type="ECO:0000313" key="1">
    <source>
        <dbReference type="EMBL" id="KAJ3488771.1"/>
    </source>
</evidence>
<protein>
    <submittedName>
        <fullName evidence="1">Uncharacterized protein</fullName>
    </submittedName>
</protein>
<reference evidence="1" key="1">
    <citation type="submission" date="2022-07" db="EMBL/GenBank/DDBJ databases">
        <title>Genome Sequence of Lecanicillium saksenae.</title>
        <authorList>
            <person name="Buettner E."/>
        </authorList>
    </citation>
    <scope>NUCLEOTIDE SEQUENCE</scope>
    <source>
        <strain evidence="1">VT-O1</strain>
    </source>
</reference>
<accession>A0ACC1QTM5</accession>
<sequence length="772" mass="84826">MSKYDFKVVVVGGGPTGLALANMLEQLDIDYVVLEAHSDITPRIGTGIFLSNALRVIDQLGCLDAFYAGADEVEDLSVKVHGITMFSSATAEHFRHRYGYVTCSCHRQHLLNVLYDNLRDRSKILVNKRVQEIIETDSGVEVLTTNGEVYSGDIVIGADGVHSIVRKEMRRMAAKVSPNHPLVTEEDNVEIQYATLFGIAYIDKPFPPRQLAMEANQGRSYLTYGNADGRIFWGLMERLPEPIKGCKAPRYTEADMKALVEKRFDDEVVTGITLGDLWKGSSETNGMLPLQNWVFEKWHFGRLVTIGDSAHKMVPITGQGCNMAIQDAAALVNALTRRLDKFGGRIPKSELESAFLETEVARQEHVEYSRNDAFEMQESQAMQNQLFLRLFPLVAENLSLDTKHEVNRAIMFNTAKLNKLPLPYRPHFIPFADELPAKNIDNPLWNAGAVAAYAGLWLAGKMLCTTDNAPASLLRTTFKQLTGISQVFSSAHTGTPSSTVYTTSLLTTMAVYWTLERYRRCNRQAMLGPLMKYTGLYSLAADVIGATTVVPTYLGLTEIKNTGPVATIMVGRPVRPAAIKSILPATVISFAVAAAAFYAAARSSSQIEAASLWRLAPLLIAPVTQFIYSRTKDEEALKNDKKGFLDVNNSDLPSLKTLYAVATVAAAAVHLGIVVLPCLASSAPSSQVFDMFKTRETFVLSGNLVGGALASILSTRVQGYTTTWSAIRAGLVSLISVPVLGPAAVFTGTRYWKEITTAKYCFWKHEKDSSKA</sequence>
<dbReference type="EMBL" id="JANAKD010000771">
    <property type="protein sequence ID" value="KAJ3488771.1"/>
    <property type="molecule type" value="Genomic_DNA"/>
</dbReference>
<dbReference type="Proteomes" id="UP001148737">
    <property type="component" value="Unassembled WGS sequence"/>
</dbReference>
<keyword evidence="2" id="KW-1185">Reference proteome</keyword>
<comment type="caution">
    <text evidence="1">The sequence shown here is derived from an EMBL/GenBank/DDBJ whole genome shotgun (WGS) entry which is preliminary data.</text>
</comment>
<name>A0ACC1QTM5_9HYPO</name>